<dbReference type="GeneID" id="108680315"/>
<gene>
    <name evidence="9" type="primary">LOC108680315</name>
</gene>
<dbReference type="InterPro" id="IPR004254">
    <property type="entry name" value="AdipoR/HlyIII-related"/>
</dbReference>
<dbReference type="Proteomes" id="UP000694843">
    <property type="component" value="Unplaced"/>
</dbReference>
<reference evidence="9" key="1">
    <citation type="submission" date="2025-08" db="UniProtKB">
        <authorList>
            <consortium name="RefSeq"/>
        </authorList>
    </citation>
    <scope>IDENTIFICATION</scope>
    <source>
        <tissue evidence="9">Whole organism</tissue>
    </source>
</reference>
<name>A0A8B7PGB2_HYAAZ</name>
<feature type="transmembrane region" description="Helical" evidence="7">
    <location>
        <begin position="108"/>
        <end position="132"/>
    </location>
</feature>
<dbReference type="OrthoDB" id="529367at2759"/>
<feature type="transmembrane region" description="Helical" evidence="7">
    <location>
        <begin position="78"/>
        <end position="96"/>
    </location>
</feature>
<dbReference type="Pfam" id="PF03006">
    <property type="entry name" value="HlyIII"/>
    <property type="match status" value="1"/>
</dbReference>
<feature type="binding site" evidence="6">
    <location>
        <position position="281"/>
    </location>
    <ligand>
        <name>Zn(2+)</name>
        <dbReference type="ChEBI" id="CHEBI:29105"/>
    </ligand>
</feature>
<comment type="subcellular location">
    <subcellularLocation>
        <location evidence="1">Membrane</location>
        <topology evidence="1">Multi-pass membrane protein</topology>
    </subcellularLocation>
</comment>
<dbReference type="OMA" id="AVHYQHT"/>
<accession>A0A8B7PGB2</accession>
<evidence type="ECO:0000256" key="1">
    <source>
        <dbReference type="ARBA" id="ARBA00004141"/>
    </source>
</evidence>
<dbReference type="GO" id="GO:0016020">
    <property type="term" value="C:membrane"/>
    <property type="evidence" value="ECO:0007669"/>
    <property type="project" value="UniProtKB-SubCell"/>
</dbReference>
<evidence type="ECO:0000256" key="2">
    <source>
        <dbReference type="ARBA" id="ARBA00007018"/>
    </source>
</evidence>
<proteinExistence type="inferred from homology"/>
<feature type="transmembrane region" description="Helical" evidence="7">
    <location>
        <begin position="243"/>
        <end position="262"/>
    </location>
</feature>
<evidence type="ECO:0000256" key="3">
    <source>
        <dbReference type="ARBA" id="ARBA00022692"/>
    </source>
</evidence>
<keyword evidence="3 7" id="KW-0812">Transmembrane</keyword>
<keyword evidence="5 7" id="KW-0472">Membrane</keyword>
<dbReference type="KEGG" id="hazt:108680315"/>
<feature type="transmembrane region" description="Helical" evidence="7">
    <location>
        <begin position="283"/>
        <end position="301"/>
    </location>
</feature>
<dbReference type="RefSeq" id="XP_018024612.1">
    <property type="nucleotide sequence ID" value="XM_018169123.2"/>
</dbReference>
<feature type="transmembrane region" description="Helical" evidence="7">
    <location>
        <begin position="209"/>
        <end position="231"/>
    </location>
</feature>
<organism evidence="8 9">
    <name type="scientific">Hyalella azteca</name>
    <name type="common">Amphipod</name>
    <dbReference type="NCBI Taxonomy" id="294128"/>
    <lineage>
        <taxon>Eukaryota</taxon>
        <taxon>Metazoa</taxon>
        <taxon>Ecdysozoa</taxon>
        <taxon>Arthropoda</taxon>
        <taxon>Crustacea</taxon>
        <taxon>Multicrustacea</taxon>
        <taxon>Malacostraca</taxon>
        <taxon>Eumalacostraca</taxon>
        <taxon>Peracarida</taxon>
        <taxon>Amphipoda</taxon>
        <taxon>Senticaudata</taxon>
        <taxon>Talitrida</taxon>
        <taxon>Talitroidea</taxon>
        <taxon>Hyalellidae</taxon>
        <taxon>Hyalella</taxon>
    </lineage>
</organism>
<feature type="binding site" evidence="6">
    <location>
        <position position="130"/>
    </location>
    <ligand>
        <name>Zn(2+)</name>
        <dbReference type="ChEBI" id="CHEBI:29105"/>
    </ligand>
</feature>
<keyword evidence="4 7" id="KW-1133">Transmembrane helix</keyword>
<comment type="similarity">
    <text evidence="2">Belongs to the ADIPOR family.</text>
</comment>
<sequence>MKVTLKSSLMTWSGSDFVLSKLETVRKEALHGYNKVTVLPSEELDDAYKEVGILNGYRVNYSFSQVIISLFKVNNETVNFWTHIVPAVYFAWKLAFLYSSQPLLSDPYWIPLSCYLFSCMAYPLASALAHAFSCMSPFSSHLCFFLDYSTLSFYSWGAAVFYYSYCFPESALHTYYSYSYLPISALNSVLSTFLACSSRLKKQSRFATTFRLGSFVVPYIWVSSPLVYRLLTCDPITDSCAESSYFHVSQFVLVLAASFFYATHIPERFLPGYFDFIGHSHNLLHVFGISATYQQMCGGLIDLSFRKTRLLGMGWTVDPLWTWLATPLVIVSTLVIIFCSTRIMDDVRPFTCHSNQALRPSLSHTNSAKKCH</sequence>
<feature type="transmembrane region" description="Helical" evidence="7">
    <location>
        <begin position="144"/>
        <end position="165"/>
    </location>
</feature>
<evidence type="ECO:0000256" key="4">
    <source>
        <dbReference type="ARBA" id="ARBA00022989"/>
    </source>
</evidence>
<keyword evidence="6" id="KW-0862">Zinc</keyword>
<dbReference type="PANTHER" id="PTHR20855:SF143">
    <property type="entry name" value="MEMBRANE PROGESTIN RECEPTOR EPSILON"/>
    <property type="match status" value="1"/>
</dbReference>
<evidence type="ECO:0000256" key="6">
    <source>
        <dbReference type="PIRSR" id="PIRSR604254-1"/>
    </source>
</evidence>
<evidence type="ECO:0000256" key="7">
    <source>
        <dbReference type="SAM" id="Phobius"/>
    </source>
</evidence>
<feature type="transmembrane region" description="Helical" evidence="7">
    <location>
        <begin position="321"/>
        <end position="339"/>
    </location>
</feature>
<evidence type="ECO:0000256" key="5">
    <source>
        <dbReference type="ARBA" id="ARBA00023136"/>
    </source>
</evidence>
<evidence type="ECO:0000313" key="8">
    <source>
        <dbReference type="Proteomes" id="UP000694843"/>
    </source>
</evidence>
<protein>
    <submittedName>
        <fullName evidence="9">Membrane progestin receptor gamma-B-like</fullName>
    </submittedName>
</protein>
<dbReference type="PANTHER" id="PTHR20855">
    <property type="entry name" value="ADIPOR/PROGESTIN RECEPTOR-RELATED"/>
    <property type="match status" value="1"/>
</dbReference>
<dbReference type="GO" id="GO:0046872">
    <property type="term" value="F:metal ion binding"/>
    <property type="evidence" value="ECO:0007669"/>
    <property type="project" value="UniProtKB-KW"/>
</dbReference>
<feature type="transmembrane region" description="Helical" evidence="7">
    <location>
        <begin position="177"/>
        <end position="197"/>
    </location>
</feature>
<evidence type="ECO:0000313" key="9">
    <source>
        <dbReference type="RefSeq" id="XP_018024612.1"/>
    </source>
</evidence>
<keyword evidence="8" id="KW-1185">Reference proteome</keyword>
<dbReference type="GO" id="GO:0038023">
    <property type="term" value="F:signaling receptor activity"/>
    <property type="evidence" value="ECO:0007669"/>
    <property type="project" value="TreeGrafter"/>
</dbReference>
<feature type="binding site" evidence="6">
    <location>
        <position position="285"/>
    </location>
    <ligand>
        <name>Zn(2+)</name>
        <dbReference type="ChEBI" id="CHEBI:29105"/>
    </ligand>
</feature>
<keyword evidence="6" id="KW-0479">Metal-binding</keyword>
<dbReference type="AlphaFoldDB" id="A0A8B7PGB2"/>